<keyword evidence="4 8" id="KW-1133">Transmembrane helix</keyword>
<evidence type="ECO:0000256" key="1">
    <source>
        <dbReference type="ARBA" id="ARBA00004141"/>
    </source>
</evidence>
<keyword evidence="3" id="KW-0677">Repeat</keyword>
<name>A0A2G5C7Z7_AQUCA</name>
<dbReference type="PROSITE" id="PS50297">
    <property type="entry name" value="ANK_REP_REGION"/>
    <property type="match status" value="2"/>
</dbReference>
<dbReference type="InParanoid" id="A0A2G5C7Z7"/>
<dbReference type="PANTHER" id="PTHR24186">
    <property type="entry name" value="PROTEIN PHOSPHATASE 1 REGULATORY SUBUNIT"/>
    <property type="match status" value="1"/>
</dbReference>
<feature type="domain" description="PGG" evidence="9">
    <location>
        <begin position="374"/>
        <end position="485"/>
    </location>
</feature>
<organism evidence="10 11">
    <name type="scientific">Aquilegia coerulea</name>
    <name type="common">Rocky mountain columbine</name>
    <dbReference type="NCBI Taxonomy" id="218851"/>
    <lineage>
        <taxon>Eukaryota</taxon>
        <taxon>Viridiplantae</taxon>
        <taxon>Streptophyta</taxon>
        <taxon>Embryophyta</taxon>
        <taxon>Tracheophyta</taxon>
        <taxon>Spermatophyta</taxon>
        <taxon>Magnoliopsida</taxon>
        <taxon>Ranunculales</taxon>
        <taxon>Ranunculaceae</taxon>
        <taxon>Thalictroideae</taxon>
        <taxon>Aquilegia</taxon>
    </lineage>
</organism>
<evidence type="ECO:0000256" key="4">
    <source>
        <dbReference type="ARBA" id="ARBA00022989"/>
    </source>
</evidence>
<protein>
    <recommendedName>
        <fullName evidence="9">PGG domain-containing protein</fullName>
    </recommendedName>
</protein>
<evidence type="ECO:0000313" key="11">
    <source>
        <dbReference type="Proteomes" id="UP000230069"/>
    </source>
</evidence>
<dbReference type="FunCoup" id="A0A2G5C7Z7">
    <property type="interactions" value="68"/>
</dbReference>
<evidence type="ECO:0000256" key="5">
    <source>
        <dbReference type="ARBA" id="ARBA00023043"/>
    </source>
</evidence>
<evidence type="ECO:0000313" key="10">
    <source>
        <dbReference type="EMBL" id="PIA27408.1"/>
    </source>
</evidence>
<feature type="transmembrane region" description="Helical" evidence="8">
    <location>
        <begin position="492"/>
        <end position="512"/>
    </location>
</feature>
<keyword evidence="5 7" id="KW-0040">ANK repeat</keyword>
<dbReference type="STRING" id="218851.A0A2G5C7Z7"/>
<dbReference type="SMART" id="SM00248">
    <property type="entry name" value="ANK"/>
    <property type="match status" value="7"/>
</dbReference>
<keyword evidence="2 8" id="KW-0812">Transmembrane</keyword>
<feature type="transmembrane region" description="Helical" evidence="8">
    <location>
        <begin position="425"/>
        <end position="442"/>
    </location>
</feature>
<keyword evidence="6 8" id="KW-0472">Membrane</keyword>
<proteinExistence type="predicted"/>
<dbReference type="Gene3D" id="1.25.40.20">
    <property type="entry name" value="Ankyrin repeat-containing domain"/>
    <property type="match status" value="2"/>
</dbReference>
<evidence type="ECO:0000256" key="7">
    <source>
        <dbReference type="PROSITE-ProRule" id="PRU00023"/>
    </source>
</evidence>
<dbReference type="PROSITE" id="PS50088">
    <property type="entry name" value="ANK_REPEAT"/>
    <property type="match status" value="2"/>
</dbReference>
<dbReference type="AlphaFoldDB" id="A0A2G5C7Z7"/>
<feature type="transmembrane region" description="Helical" evidence="8">
    <location>
        <begin position="462"/>
        <end position="486"/>
    </location>
</feature>
<evidence type="ECO:0000259" key="9">
    <source>
        <dbReference type="Pfam" id="PF13962"/>
    </source>
</evidence>
<evidence type="ECO:0000256" key="2">
    <source>
        <dbReference type="ARBA" id="ARBA00022692"/>
    </source>
</evidence>
<dbReference type="InterPro" id="IPR036770">
    <property type="entry name" value="Ankyrin_rpt-contain_sf"/>
</dbReference>
<feature type="repeat" description="ANK" evidence="7">
    <location>
        <begin position="311"/>
        <end position="332"/>
    </location>
</feature>
<dbReference type="SUPFAM" id="SSF48403">
    <property type="entry name" value="Ankyrin repeat"/>
    <property type="match status" value="1"/>
</dbReference>
<dbReference type="Pfam" id="PF13962">
    <property type="entry name" value="PGG"/>
    <property type="match status" value="1"/>
</dbReference>
<dbReference type="Proteomes" id="UP000230069">
    <property type="component" value="Unassembled WGS sequence"/>
</dbReference>
<evidence type="ECO:0000256" key="3">
    <source>
        <dbReference type="ARBA" id="ARBA00022737"/>
    </source>
</evidence>
<keyword evidence="11" id="KW-1185">Reference proteome</keyword>
<comment type="subcellular location">
    <subcellularLocation>
        <location evidence="1">Membrane</location>
        <topology evidence="1">Multi-pass membrane protein</topology>
    </subcellularLocation>
</comment>
<sequence length="530" mass="59681">MTPLDYAKWGDVEYFKTVELYILQNYRDETNDPILSVTAIENQLECCKVIYERCPDQLFCQNTYGNTILHHISHYGGGMARMLEFFFEIGIKAGASDIESGQPGGENRFKKWCRLQNCDGATALTRGLHNRNLQTTKLWLQVDREYELELLKIADKDKNTPLHLAVGYQDFELVKLLIAGRESDFEYGPNKNGETPLMIATREAQSSAAITGDNTPAKIRKLLLEMQPNQSKVRTGEKGWTLLHYATQKGDLGTVDDIIQVCPDCMELGDKENQNFLHLAAKLEQVNIVKHVLEMKEISLETTVLNAKDNYGNTPLHIAAETANKNMVEYFLYDPRVDKMTTNAKGQKVLEAITFDYDKEKAGVYGVRDRINEKELKDQSDFDLVVGALIATVSFTAGITVPGGFISDGPNSGLAVLSKSTSFEAFVISNNFALVFSLYAVFSHFCTRRLLKREDIIYQLNVATFCTLSAIFAMMVAFITGSYAVLCISNRIAITVCVNSCCFFIFAFRALWRMVMQHKHAVPWNYSGFT</sequence>
<feature type="transmembrane region" description="Helical" evidence="8">
    <location>
        <begin position="384"/>
        <end position="405"/>
    </location>
</feature>
<evidence type="ECO:0000256" key="8">
    <source>
        <dbReference type="SAM" id="Phobius"/>
    </source>
</evidence>
<reference evidence="10 11" key="1">
    <citation type="submission" date="2017-09" db="EMBL/GenBank/DDBJ databases">
        <title>WGS assembly of Aquilegia coerulea Goldsmith.</title>
        <authorList>
            <person name="Hodges S."/>
            <person name="Kramer E."/>
            <person name="Nordborg M."/>
            <person name="Tomkins J."/>
            <person name="Borevitz J."/>
            <person name="Derieg N."/>
            <person name="Yan J."/>
            <person name="Mihaltcheva S."/>
            <person name="Hayes R.D."/>
            <person name="Rokhsar D."/>
        </authorList>
    </citation>
    <scope>NUCLEOTIDE SEQUENCE [LARGE SCALE GENOMIC DNA]</scope>
    <source>
        <strain evidence="11">cv. Goldsmith</strain>
    </source>
</reference>
<dbReference type="GO" id="GO:0005886">
    <property type="term" value="C:plasma membrane"/>
    <property type="evidence" value="ECO:0007669"/>
    <property type="project" value="TreeGrafter"/>
</dbReference>
<gene>
    <name evidence="10" type="ORF">AQUCO_07800032v1</name>
</gene>
<accession>A0A2G5C7Z7</accession>
<dbReference type="InterPro" id="IPR002110">
    <property type="entry name" value="Ankyrin_rpt"/>
</dbReference>
<evidence type="ECO:0000256" key="6">
    <source>
        <dbReference type="ARBA" id="ARBA00023136"/>
    </source>
</evidence>
<dbReference type="Pfam" id="PF12796">
    <property type="entry name" value="Ank_2"/>
    <property type="match status" value="2"/>
</dbReference>
<dbReference type="InterPro" id="IPR026961">
    <property type="entry name" value="PGG_dom"/>
</dbReference>
<feature type="repeat" description="ANK" evidence="7">
    <location>
        <begin position="157"/>
        <end position="178"/>
    </location>
</feature>
<dbReference type="OrthoDB" id="10040922at2759"/>
<dbReference type="EMBL" id="KZ305095">
    <property type="protein sequence ID" value="PIA27408.1"/>
    <property type="molecule type" value="Genomic_DNA"/>
</dbReference>
<dbReference type="PANTHER" id="PTHR24186:SF50">
    <property type="entry name" value="ANKYRIN REPEAT-CONTAINING PROTEIN ITN1-LIKE ISOFORM X1"/>
    <property type="match status" value="1"/>
</dbReference>